<evidence type="ECO:0000313" key="5">
    <source>
        <dbReference type="Proteomes" id="UP000621560"/>
    </source>
</evidence>
<dbReference type="SUPFAM" id="SSF53649">
    <property type="entry name" value="Alkaline phosphatase-like"/>
    <property type="match status" value="1"/>
</dbReference>
<dbReference type="Gene3D" id="3.40.720.10">
    <property type="entry name" value="Alkaline Phosphatase, subunit A"/>
    <property type="match status" value="1"/>
</dbReference>
<evidence type="ECO:0000259" key="3">
    <source>
        <dbReference type="Pfam" id="PF00884"/>
    </source>
</evidence>
<keyword evidence="1" id="KW-0479">Metal-binding</keyword>
<organism evidence="4 5">
    <name type="scientific">Paenibacillus sabuli</name>
    <dbReference type="NCBI Taxonomy" id="2772509"/>
    <lineage>
        <taxon>Bacteria</taxon>
        <taxon>Bacillati</taxon>
        <taxon>Bacillota</taxon>
        <taxon>Bacilli</taxon>
        <taxon>Bacillales</taxon>
        <taxon>Paenibacillaceae</taxon>
        <taxon>Paenibacillus</taxon>
    </lineage>
</organism>
<reference evidence="4" key="1">
    <citation type="submission" date="2020-09" db="EMBL/GenBank/DDBJ databases">
        <title>A novel bacterium of genus Paenibacillus, isolated from South China Sea.</title>
        <authorList>
            <person name="Huang H."/>
            <person name="Mo K."/>
            <person name="Hu Y."/>
        </authorList>
    </citation>
    <scope>NUCLEOTIDE SEQUENCE</scope>
    <source>
        <strain evidence="4">IB182496</strain>
    </source>
</reference>
<dbReference type="CDD" id="cd16033">
    <property type="entry name" value="sulfatase_like"/>
    <property type="match status" value="1"/>
</dbReference>
<dbReference type="PANTHER" id="PTHR45953:SF1">
    <property type="entry name" value="IDURONATE 2-SULFATASE"/>
    <property type="match status" value="1"/>
</dbReference>
<gene>
    <name evidence="4" type="ORF">IDH44_00095</name>
</gene>
<dbReference type="Proteomes" id="UP000621560">
    <property type="component" value="Unassembled WGS sequence"/>
</dbReference>
<dbReference type="Pfam" id="PF00884">
    <property type="entry name" value="Sulfatase"/>
    <property type="match status" value="1"/>
</dbReference>
<dbReference type="EMBL" id="JACXIZ010000001">
    <property type="protein sequence ID" value="MBD2843574.1"/>
    <property type="molecule type" value="Genomic_DNA"/>
</dbReference>
<proteinExistence type="predicted"/>
<comment type="caution">
    <text evidence="4">The sequence shown here is derived from an EMBL/GenBank/DDBJ whole genome shotgun (WGS) entry which is preliminary data.</text>
</comment>
<accession>A0A927BQ99</accession>
<name>A0A927BQ99_9BACL</name>
<protein>
    <submittedName>
        <fullName evidence="4">Sulfatase-like hydrolase/transferase</fullName>
    </submittedName>
</protein>
<dbReference type="InterPro" id="IPR000917">
    <property type="entry name" value="Sulfatase_N"/>
</dbReference>
<dbReference type="PANTHER" id="PTHR45953">
    <property type="entry name" value="IDURONATE 2-SULFATASE"/>
    <property type="match status" value="1"/>
</dbReference>
<keyword evidence="5" id="KW-1185">Reference proteome</keyword>
<keyword evidence="2 4" id="KW-0378">Hydrolase</keyword>
<dbReference type="AlphaFoldDB" id="A0A927BQ99"/>
<dbReference type="GO" id="GO:0005737">
    <property type="term" value="C:cytoplasm"/>
    <property type="evidence" value="ECO:0007669"/>
    <property type="project" value="TreeGrafter"/>
</dbReference>
<sequence>MVGKERPNVLIFMTDQQQASVTEAGHPCRLPNLDRIAAEGVRFNRAYPPMAHCCPARASMMTGLYPSQHGMYNNCLNDQAVNRSLNDGVETFSEKLKDAGYDLYFSGKWHVSATENPVERGWKELFVGAPKGAIMGTRRQRYQVDHEKYKAEQRRERQRGELARPGWGHVKLYGASEMAYEELRDYEAVKRGIAQLDQLKSSCDPWCMYIGVTGPHDPFIIPEKYASMYEPKSIPLPPNYHDDLADKPGVYRKIRKVFQPFGDDEVRESIAHYWGYCTMMDDMFGEVLDTLEQNGQLDDTLILFLSDHGEHAGAHGLYCKGISMFEEGYRVPMIIRWPGGVSNPGRSCDAFVTLMDIAPTLLEAAGAKELPRCAGRSLRPFLEDAGPPNDWRDSVYAQCNGVEVFYTSRMVRTDRYKFVFHATDINELYDLEADPHEMRNIIDLPEMADVVERMYGKMWAHAFESEDTIFNPYVTVATADLGPGLFGGSESNS</sequence>
<dbReference type="InterPro" id="IPR017850">
    <property type="entry name" value="Alkaline_phosphatase_core_sf"/>
</dbReference>
<evidence type="ECO:0000256" key="1">
    <source>
        <dbReference type="ARBA" id="ARBA00022723"/>
    </source>
</evidence>
<evidence type="ECO:0000256" key="2">
    <source>
        <dbReference type="ARBA" id="ARBA00022801"/>
    </source>
</evidence>
<feature type="domain" description="Sulfatase N-terminal" evidence="3">
    <location>
        <begin position="7"/>
        <end position="367"/>
    </location>
</feature>
<dbReference type="GO" id="GO:0008484">
    <property type="term" value="F:sulfuric ester hydrolase activity"/>
    <property type="evidence" value="ECO:0007669"/>
    <property type="project" value="TreeGrafter"/>
</dbReference>
<dbReference type="RefSeq" id="WP_190913516.1">
    <property type="nucleotide sequence ID" value="NZ_JACXIZ010000001.1"/>
</dbReference>
<dbReference type="GO" id="GO:0046872">
    <property type="term" value="F:metal ion binding"/>
    <property type="evidence" value="ECO:0007669"/>
    <property type="project" value="UniProtKB-KW"/>
</dbReference>
<evidence type="ECO:0000313" key="4">
    <source>
        <dbReference type="EMBL" id="MBD2843574.1"/>
    </source>
</evidence>